<evidence type="ECO:0000313" key="2">
    <source>
        <dbReference type="Proteomes" id="UP001164803"/>
    </source>
</evidence>
<accession>A0ABY6Z6E6</accession>
<dbReference type="Proteomes" id="UP001164803">
    <property type="component" value="Chromosome"/>
</dbReference>
<dbReference type="RefSeq" id="WP_268046019.1">
    <property type="nucleotide sequence ID" value="NZ_CP104064.1"/>
</dbReference>
<evidence type="ECO:0000313" key="1">
    <source>
        <dbReference type="EMBL" id="WAH38445.1"/>
    </source>
</evidence>
<organism evidence="1 2">
    <name type="scientific">Alicyclobacillus dauci</name>
    <dbReference type="NCBI Taxonomy" id="1475485"/>
    <lineage>
        <taxon>Bacteria</taxon>
        <taxon>Bacillati</taxon>
        <taxon>Bacillota</taxon>
        <taxon>Bacilli</taxon>
        <taxon>Bacillales</taxon>
        <taxon>Alicyclobacillaceae</taxon>
        <taxon>Alicyclobacillus</taxon>
    </lineage>
</organism>
<keyword evidence="2" id="KW-1185">Reference proteome</keyword>
<protein>
    <submittedName>
        <fullName evidence="1">Uncharacterized protein</fullName>
    </submittedName>
</protein>
<proteinExistence type="predicted"/>
<reference evidence="1" key="1">
    <citation type="submission" date="2022-08" db="EMBL/GenBank/DDBJ databases">
        <title>Alicyclobacillus dauci DSM2870, complete genome.</title>
        <authorList>
            <person name="Wang Q."/>
            <person name="Cai R."/>
            <person name="Wang Z."/>
        </authorList>
    </citation>
    <scope>NUCLEOTIDE SEQUENCE</scope>
    <source>
        <strain evidence="1">DSM 28700</strain>
    </source>
</reference>
<name>A0ABY6Z6E6_9BACL</name>
<dbReference type="EMBL" id="CP104064">
    <property type="protein sequence ID" value="WAH38445.1"/>
    <property type="molecule type" value="Genomic_DNA"/>
</dbReference>
<sequence>MYMHTIVYDLHKPDEDGYTRLTLAIKKECPDHFEIQRSVWIVGSNKSNAELLDTLTESLPSKGYDKLFVSSITLGSQWRNIRGLADFFQTTRTK</sequence>
<gene>
    <name evidence="1" type="ORF">NZD86_08185</name>
</gene>